<dbReference type="PANTHER" id="PTHR13008">
    <property type="entry name" value="MAP-KINASE ACTIVATING DEATH DOMAIN PROTEIN MADD /DENN/AEX-3 C.ELEGANS"/>
    <property type="match status" value="1"/>
</dbReference>
<dbReference type="InterPro" id="IPR039980">
    <property type="entry name" value="MADD"/>
</dbReference>
<reference evidence="1 2" key="1">
    <citation type="submission" date="2018-11" db="EMBL/GenBank/DDBJ databases">
        <authorList>
            <consortium name="Pathogen Informatics"/>
        </authorList>
    </citation>
    <scope>NUCLEOTIDE SEQUENCE [LARGE SCALE GENOMIC DNA]</scope>
</reference>
<accession>A0A3P7LU47</accession>
<evidence type="ECO:0000313" key="2">
    <source>
        <dbReference type="Proteomes" id="UP000281553"/>
    </source>
</evidence>
<name>A0A3P7LU47_DIBLA</name>
<keyword evidence="2" id="KW-1185">Reference proteome</keyword>
<sequence length="124" mass="14181">MAEWCLYPENEVFQRIHAGIVDPVLIGDKPKWFRDSLVKVDYAAFEKTDVCVVHLGCCKNRDEWALEHVSLNQLMSIVEKRVPLPSANLPRWYCAVYVSSVVIVSRAKRCLSRGYLSHTQTQSA</sequence>
<dbReference type="OrthoDB" id="6282239at2759"/>
<dbReference type="GO" id="GO:0005085">
    <property type="term" value="F:guanyl-nucleotide exchange factor activity"/>
    <property type="evidence" value="ECO:0007669"/>
    <property type="project" value="TreeGrafter"/>
</dbReference>
<dbReference type="AlphaFoldDB" id="A0A3P7LU47"/>
<dbReference type="GO" id="GO:0032483">
    <property type="term" value="P:regulation of Rab protein signal transduction"/>
    <property type="evidence" value="ECO:0007669"/>
    <property type="project" value="TreeGrafter"/>
</dbReference>
<dbReference type="EMBL" id="UYRU01070945">
    <property type="protein sequence ID" value="VDN20444.1"/>
    <property type="molecule type" value="Genomic_DNA"/>
</dbReference>
<proteinExistence type="predicted"/>
<evidence type="ECO:0000313" key="1">
    <source>
        <dbReference type="EMBL" id="VDN20444.1"/>
    </source>
</evidence>
<dbReference type="GO" id="GO:0042981">
    <property type="term" value="P:regulation of apoptotic process"/>
    <property type="evidence" value="ECO:0007669"/>
    <property type="project" value="TreeGrafter"/>
</dbReference>
<dbReference type="Proteomes" id="UP000281553">
    <property type="component" value="Unassembled WGS sequence"/>
</dbReference>
<protein>
    <submittedName>
        <fullName evidence="1">Uncharacterized protein</fullName>
    </submittedName>
</protein>
<gene>
    <name evidence="1" type="ORF">DILT_LOCUS13621</name>
</gene>
<dbReference type="GO" id="GO:0005829">
    <property type="term" value="C:cytosol"/>
    <property type="evidence" value="ECO:0007669"/>
    <property type="project" value="TreeGrafter"/>
</dbReference>
<dbReference type="PANTHER" id="PTHR13008:SF7">
    <property type="entry name" value="MAP KINASE-ACTIVATING DEATH DOMAIN PROTEIN"/>
    <property type="match status" value="1"/>
</dbReference>
<organism evidence="1 2">
    <name type="scientific">Dibothriocephalus latus</name>
    <name type="common">Fish tapeworm</name>
    <name type="synonym">Diphyllobothrium latum</name>
    <dbReference type="NCBI Taxonomy" id="60516"/>
    <lineage>
        <taxon>Eukaryota</taxon>
        <taxon>Metazoa</taxon>
        <taxon>Spiralia</taxon>
        <taxon>Lophotrochozoa</taxon>
        <taxon>Platyhelminthes</taxon>
        <taxon>Cestoda</taxon>
        <taxon>Eucestoda</taxon>
        <taxon>Diphyllobothriidea</taxon>
        <taxon>Diphyllobothriidae</taxon>
        <taxon>Dibothriocephalus</taxon>
    </lineage>
</organism>